<sequence>MGGGTMAETAKTQPGTVDLLILGAGWTSTFLIPLLDKKTISYAATTTTGRDGTYKFKFENGEHDDTEQYAALPAAKTILITFPLKGKGQSTHLVKSYIQTHASEKNDPNFIQLGSTGIFSVENQDTWVTRHSKYDKSNPRAIAEDELLAYGGCVLNLSGLWGGARQPKNWIDRVASTKEQLKEKNSLHMIHGEDVARAIIAVHQKFSAAKSQRFMLTDLIVYDWWTVILGFSAELDAENVNSEREKSQIKWIGELMEEQNVRALPRPMEQLGRCYDCREFWTTFGIMPATSSIVTLVSF</sequence>
<reference evidence="1 2" key="1">
    <citation type="submission" date="2018-05" db="EMBL/GenBank/DDBJ databases">
        <title>Whole genome sequencing for identification of molecular markers to develop diagnostic detection tools for the regulated plant pathogen Lachnellula willkommii.</title>
        <authorList>
            <person name="Giroux E."/>
            <person name="Bilodeau G."/>
        </authorList>
    </citation>
    <scope>NUCLEOTIDE SEQUENCE [LARGE SCALE GENOMIC DNA]</scope>
    <source>
        <strain evidence="1 2">CBS 203.66</strain>
    </source>
</reference>
<name>A0A8T9BNA7_9HELO</name>
<dbReference type="PANTHER" id="PTHR40129">
    <property type="entry name" value="KETOPANTOATE REDUCTASE N-TERMINAL DOMAIN-CONTAINING PROTEIN"/>
    <property type="match status" value="1"/>
</dbReference>
<accession>A0A8T9BNA7</accession>
<evidence type="ECO:0000313" key="1">
    <source>
        <dbReference type="EMBL" id="TVY19963.1"/>
    </source>
</evidence>
<dbReference type="OrthoDB" id="674948at2759"/>
<dbReference type="PANTHER" id="PTHR40129:SF2">
    <property type="entry name" value="KETOPANTOATE REDUCTASE N-TERMINAL DOMAIN-CONTAINING PROTEIN"/>
    <property type="match status" value="1"/>
</dbReference>
<gene>
    <name evidence="1" type="ORF">LARI1_G004251</name>
</gene>
<evidence type="ECO:0000313" key="2">
    <source>
        <dbReference type="Proteomes" id="UP000469559"/>
    </source>
</evidence>
<keyword evidence="2" id="KW-1185">Reference proteome</keyword>
<comment type="caution">
    <text evidence="1">The sequence shown here is derived from an EMBL/GenBank/DDBJ whole genome shotgun (WGS) entry which is preliminary data.</text>
</comment>
<dbReference type="Gene3D" id="3.40.50.720">
    <property type="entry name" value="NAD(P)-binding Rossmann-like Domain"/>
    <property type="match status" value="1"/>
</dbReference>
<organism evidence="1 2">
    <name type="scientific">Lachnellula arida</name>
    <dbReference type="NCBI Taxonomy" id="1316785"/>
    <lineage>
        <taxon>Eukaryota</taxon>
        <taxon>Fungi</taxon>
        <taxon>Dikarya</taxon>
        <taxon>Ascomycota</taxon>
        <taxon>Pezizomycotina</taxon>
        <taxon>Leotiomycetes</taxon>
        <taxon>Helotiales</taxon>
        <taxon>Lachnaceae</taxon>
        <taxon>Lachnellula</taxon>
    </lineage>
</organism>
<dbReference type="AlphaFoldDB" id="A0A8T9BNA7"/>
<protein>
    <submittedName>
        <fullName evidence="1">Uncharacterized protein</fullName>
    </submittedName>
</protein>
<proteinExistence type="predicted"/>
<dbReference type="EMBL" id="QGMF01000077">
    <property type="protein sequence ID" value="TVY19963.1"/>
    <property type="molecule type" value="Genomic_DNA"/>
</dbReference>
<dbReference type="Proteomes" id="UP000469559">
    <property type="component" value="Unassembled WGS sequence"/>
</dbReference>